<reference evidence="6 7" key="1">
    <citation type="submission" date="2023-03" db="EMBL/GenBank/DDBJ databases">
        <title>Novosphingobium cyanobacteriorum sp. nov., isolated from a eutrophic reservoir during the Microcystis bloom period.</title>
        <authorList>
            <person name="Kang M."/>
            <person name="Le V."/>
            <person name="Ko S.-R."/>
            <person name="Lee S.-A."/>
            <person name="Ahn C.-Y."/>
        </authorList>
    </citation>
    <scope>NUCLEOTIDE SEQUENCE [LARGE SCALE GENOMIC DNA]</scope>
    <source>
        <strain evidence="6 7">HBC54</strain>
    </source>
</reference>
<dbReference type="Proteomes" id="UP001222770">
    <property type="component" value="Unassembled WGS sequence"/>
</dbReference>
<gene>
    <name evidence="6" type="ORF">POM99_09420</name>
</gene>
<dbReference type="PANTHER" id="PTHR30146">
    <property type="entry name" value="LACI-RELATED TRANSCRIPTIONAL REPRESSOR"/>
    <property type="match status" value="1"/>
</dbReference>
<dbReference type="InterPro" id="IPR028082">
    <property type="entry name" value="Peripla_BP_I"/>
</dbReference>
<organism evidence="6 7">
    <name type="scientific">Novosphingobium cyanobacteriorum</name>
    <dbReference type="NCBI Taxonomy" id="3024215"/>
    <lineage>
        <taxon>Bacteria</taxon>
        <taxon>Pseudomonadati</taxon>
        <taxon>Pseudomonadota</taxon>
        <taxon>Alphaproteobacteria</taxon>
        <taxon>Sphingomonadales</taxon>
        <taxon>Sphingomonadaceae</taxon>
        <taxon>Novosphingobium</taxon>
    </lineage>
</organism>
<dbReference type="Gene3D" id="3.40.50.2300">
    <property type="match status" value="2"/>
</dbReference>
<evidence type="ECO:0000256" key="2">
    <source>
        <dbReference type="ARBA" id="ARBA00023125"/>
    </source>
</evidence>
<keyword evidence="1" id="KW-0805">Transcription regulation</keyword>
<comment type="caution">
    <text evidence="6">The sequence shown here is derived from an EMBL/GenBank/DDBJ whole genome shotgun (WGS) entry which is preliminary data.</text>
</comment>
<evidence type="ECO:0000259" key="5">
    <source>
        <dbReference type="PROSITE" id="PS50943"/>
    </source>
</evidence>
<dbReference type="PROSITE" id="PS50943">
    <property type="entry name" value="HTH_CROC1"/>
    <property type="match status" value="1"/>
</dbReference>
<evidence type="ECO:0000259" key="4">
    <source>
        <dbReference type="PROSITE" id="PS50932"/>
    </source>
</evidence>
<dbReference type="InterPro" id="IPR010982">
    <property type="entry name" value="Lambda_DNA-bd_dom_sf"/>
</dbReference>
<dbReference type="SMART" id="SM00354">
    <property type="entry name" value="HTH_LACI"/>
    <property type="match status" value="1"/>
</dbReference>
<evidence type="ECO:0000313" key="6">
    <source>
        <dbReference type="EMBL" id="MDF8333419.1"/>
    </source>
</evidence>
<keyword evidence="3" id="KW-0804">Transcription</keyword>
<feature type="domain" description="HTH lacI-type" evidence="4">
    <location>
        <begin position="9"/>
        <end position="63"/>
    </location>
</feature>
<evidence type="ECO:0000256" key="3">
    <source>
        <dbReference type="ARBA" id="ARBA00023163"/>
    </source>
</evidence>
<dbReference type="Pfam" id="PF13377">
    <property type="entry name" value="Peripla_BP_3"/>
    <property type="match status" value="1"/>
</dbReference>
<feature type="domain" description="HTH cro/C1-type" evidence="5">
    <location>
        <begin position="13"/>
        <end position="57"/>
    </location>
</feature>
<dbReference type="Pfam" id="PF00356">
    <property type="entry name" value="LacI"/>
    <property type="match status" value="1"/>
</dbReference>
<dbReference type="RefSeq" id="WP_277277092.1">
    <property type="nucleotide sequence ID" value="NZ_JAROCY010000007.1"/>
</dbReference>
<keyword evidence="2" id="KW-0238">DNA-binding</keyword>
<dbReference type="PANTHER" id="PTHR30146:SF120">
    <property type="entry name" value="ALANINE RACEMASE"/>
    <property type="match status" value="1"/>
</dbReference>
<evidence type="ECO:0000313" key="7">
    <source>
        <dbReference type="Proteomes" id="UP001222770"/>
    </source>
</evidence>
<dbReference type="SUPFAM" id="SSF53822">
    <property type="entry name" value="Periplasmic binding protein-like I"/>
    <property type="match status" value="1"/>
</dbReference>
<dbReference type="PROSITE" id="PS50932">
    <property type="entry name" value="HTH_LACI_2"/>
    <property type="match status" value="1"/>
</dbReference>
<accession>A0ABT6CHK9</accession>
<dbReference type="SUPFAM" id="SSF47413">
    <property type="entry name" value="lambda repressor-like DNA-binding domains"/>
    <property type="match status" value="1"/>
</dbReference>
<dbReference type="InterPro" id="IPR046335">
    <property type="entry name" value="LacI/GalR-like_sensor"/>
</dbReference>
<dbReference type="CDD" id="cd01392">
    <property type="entry name" value="HTH_LacI"/>
    <property type="match status" value="1"/>
</dbReference>
<dbReference type="InterPro" id="IPR000843">
    <property type="entry name" value="HTH_LacI"/>
</dbReference>
<dbReference type="EMBL" id="JAROCY010000007">
    <property type="protein sequence ID" value="MDF8333419.1"/>
    <property type="molecule type" value="Genomic_DNA"/>
</dbReference>
<dbReference type="Gene3D" id="1.10.260.40">
    <property type="entry name" value="lambda repressor-like DNA-binding domains"/>
    <property type="match status" value="1"/>
</dbReference>
<sequence length="341" mass="37272">MVEKRIVRVTSFDVAEKAGVSQSTVSRALAGDTSISEPTRKRVMEAARALNYQVDENAARLRRGRTGTLALVMICRPGEDRKDLNPFYFALLGSTCAAAAARGYEVLVSFQDSPENFWGHYQERRKADGMIVIGTSENTAAWDYFGELAEGTNWVCWGAPNDSFPWVRSDNIAGATLATRHMLVRGYRQIVCIGSETSPQRQFKERFDGYAAAMQDAGLEPFLQRIERGLPREEQGRLAAAALIDSGRPFDAVFGVSDEIALGALKELTARGFKVPHDVGVVGFDGVRAGQWSTPPLTTVESDFEVAGSLLVDRLIATIGGEAPSPRRVPVRLVVRGSTRD</sequence>
<name>A0ABT6CHK9_9SPHN</name>
<protein>
    <submittedName>
        <fullName evidence="6">Substrate-binding domain-containing protein</fullName>
    </submittedName>
</protein>
<proteinExistence type="predicted"/>
<dbReference type="InterPro" id="IPR001387">
    <property type="entry name" value="Cro/C1-type_HTH"/>
</dbReference>
<keyword evidence="7" id="KW-1185">Reference proteome</keyword>
<evidence type="ECO:0000256" key="1">
    <source>
        <dbReference type="ARBA" id="ARBA00023015"/>
    </source>
</evidence>